<name>A0A392M7Y8_9FABA</name>
<dbReference type="GO" id="GO:0003676">
    <property type="term" value="F:nucleic acid binding"/>
    <property type="evidence" value="ECO:0007669"/>
    <property type="project" value="InterPro"/>
</dbReference>
<dbReference type="SUPFAM" id="SSF56672">
    <property type="entry name" value="DNA/RNA polymerases"/>
    <property type="match status" value="1"/>
</dbReference>
<dbReference type="InterPro" id="IPR039537">
    <property type="entry name" value="Retrotran_Ty1/copia-like"/>
</dbReference>
<feature type="domain" description="Integrase catalytic" evidence="3">
    <location>
        <begin position="45"/>
        <end position="139"/>
    </location>
</feature>
<dbReference type="GO" id="GO:0015074">
    <property type="term" value="P:DNA integration"/>
    <property type="evidence" value="ECO:0007669"/>
    <property type="project" value="InterPro"/>
</dbReference>
<accession>A0A392M7Y8</accession>
<keyword evidence="5" id="KW-1185">Reference proteome</keyword>
<dbReference type="EMBL" id="LXQA010005446">
    <property type="protein sequence ID" value="MCH83592.1"/>
    <property type="molecule type" value="Genomic_DNA"/>
</dbReference>
<dbReference type="InterPro" id="IPR001584">
    <property type="entry name" value="Integrase_cat-core"/>
</dbReference>
<organism evidence="4 5">
    <name type="scientific">Trifolium medium</name>
    <dbReference type="NCBI Taxonomy" id="97028"/>
    <lineage>
        <taxon>Eukaryota</taxon>
        <taxon>Viridiplantae</taxon>
        <taxon>Streptophyta</taxon>
        <taxon>Embryophyta</taxon>
        <taxon>Tracheophyta</taxon>
        <taxon>Spermatophyta</taxon>
        <taxon>Magnoliopsida</taxon>
        <taxon>eudicotyledons</taxon>
        <taxon>Gunneridae</taxon>
        <taxon>Pentapetalae</taxon>
        <taxon>rosids</taxon>
        <taxon>fabids</taxon>
        <taxon>Fabales</taxon>
        <taxon>Fabaceae</taxon>
        <taxon>Papilionoideae</taxon>
        <taxon>50 kb inversion clade</taxon>
        <taxon>NPAAA clade</taxon>
        <taxon>Hologalegina</taxon>
        <taxon>IRL clade</taxon>
        <taxon>Trifolieae</taxon>
        <taxon>Trifolium</taxon>
    </lineage>
</organism>
<feature type="non-terminal residue" evidence="4">
    <location>
        <position position="1"/>
    </location>
</feature>
<evidence type="ECO:0000256" key="2">
    <source>
        <dbReference type="ARBA" id="ARBA00022801"/>
    </source>
</evidence>
<dbReference type="Pfam" id="PF07727">
    <property type="entry name" value="RVT_2"/>
    <property type="match status" value="1"/>
</dbReference>
<comment type="caution">
    <text evidence="4">The sequence shown here is derived from an EMBL/GenBank/DDBJ whole genome shotgun (WGS) entry which is preliminary data.</text>
</comment>
<dbReference type="GO" id="GO:0016787">
    <property type="term" value="F:hydrolase activity"/>
    <property type="evidence" value="ECO:0007669"/>
    <property type="project" value="UniProtKB-KW"/>
</dbReference>
<reference evidence="4 5" key="1">
    <citation type="journal article" date="2018" name="Front. Plant Sci.">
        <title>Red Clover (Trifolium pratense) and Zigzag Clover (T. medium) - A Picture of Genomic Similarities and Differences.</title>
        <authorList>
            <person name="Dluhosova J."/>
            <person name="Istvanek J."/>
            <person name="Nedelnik J."/>
            <person name="Repkova J."/>
        </authorList>
    </citation>
    <scope>NUCLEOTIDE SEQUENCE [LARGE SCALE GENOMIC DNA]</scope>
    <source>
        <strain evidence="5">cv. 10/8</strain>
        <tissue evidence="4">Leaf</tissue>
    </source>
</reference>
<dbReference type="InterPro" id="IPR036397">
    <property type="entry name" value="RNaseH_sf"/>
</dbReference>
<dbReference type="InterPro" id="IPR013103">
    <property type="entry name" value="RVT_2"/>
</dbReference>
<evidence type="ECO:0000313" key="5">
    <source>
        <dbReference type="Proteomes" id="UP000265520"/>
    </source>
</evidence>
<dbReference type="SUPFAM" id="SSF53098">
    <property type="entry name" value="Ribonuclease H-like"/>
    <property type="match status" value="1"/>
</dbReference>
<dbReference type="Pfam" id="PF25597">
    <property type="entry name" value="SH3_retrovirus"/>
    <property type="match status" value="1"/>
</dbReference>
<dbReference type="Gene3D" id="3.30.420.10">
    <property type="entry name" value="Ribonuclease H-like superfamily/Ribonuclease H"/>
    <property type="match status" value="1"/>
</dbReference>
<feature type="non-terminal residue" evidence="4">
    <location>
        <position position="351"/>
    </location>
</feature>
<sequence>DPQQSKMIGKGNLSNGLYLLEATHGLTQVTNKPFCSKTQFHTTIKALRSDNAKELALTDFLKERGILHQFACPYRPQQNSVVERKHQHLLNVARAIRFQAAIPLKYWGYCIATAAHLINRTPSANLDNLTPYELLYKEQPDFSRLKTFGCLCYVATIPSLRTKFCPRVVPCIFMGYPTGYKGYRVFDPALGKFSTSRDVLFHEDVFPFKSISQHTFPLDIGSNPAIKFPEWQTAMAEELAALELNKTWTIEPLPARKQPISCKWLYKTKFRPDGSIDRHKARLVARGFTQQAGIDFIDTFSPVAKITTIRVLLTIAAQQNWHLLQLDINNAFLNGDLHEEVYMKLPLGYPP</sequence>
<dbReference type="Proteomes" id="UP000265520">
    <property type="component" value="Unassembled WGS sequence"/>
</dbReference>
<dbReference type="PANTHER" id="PTHR42648">
    <property type="entry name" value="TRANSPOSASE, PUTATIVE-RELATED"/>
    <property type="match status" value="1"/>
</dbReference>
<dbReference type="GO" id="GO:0046872">
    <property type="term" value="F:metal ion binding"/>
    <property type="evidence" value="ECO:0007669"/>
    <property type="project" value="UniProtKB-KW"/>
</dbReference>
<evidence type="ECO:0000256" key="1">
    <source>
        <dbReference type="ARBA" id="ARBA00022723"/>
    </source>
</evidence>
<keyword evidence="1" id="KW-0479">Metal-binding</keyword>
<proteinExistence type="predicted"/>
<protein>
    <submittedName>
        <fullName evidence="4">LTR retrotransposon like protein</fullName>
    </submittedName>
</protein>
<evidence type="ECO:0000313" key="4">
    <source>
        <dbReference type="EMBL" id="MCH83592.1"/>
    </source>
</evidence>
<dbReference type="PROSITE" id="PS50994">
    <property type="entry name" value="INTEGRASE"/>
    <property type="match status" value="1"/>
</dbReference>
<gene>
    <name evidence="4" type="ORF">A2U01_0004418</name>
</gene>
<keyword evidence="2" id="KW-0378">Hydrolase</keyword>
<dbReference type="InterPro" id="IPR012337">
    <property type="entry name" value="RNaseH-like_sf"/>
</dbReference>
<evidence type="ECO:0000259" key="3">
    <source>
        <dbReference type="PROSITE" id="PS50994"/>
    </source>
</evidence>
<dbReference type="InterPro" id="IPR057670">
    <property type="entry name" value="SH3_retrovirus"/>
</dbReference>
<dbReference type="PANTHER" id="PTHR42648:SF31">
    <property type="entry name" value="RNA-DIRECTED DNA POLYMERASE"/>
    <property type="match status" value="1"/>
</dbReference>
<dbReference type="AlphaFoldDB" id="A0A392M7Y8"/>
<dbReference type="InterPro" id="IPR043502">
    <property type="entry name" value="DNA/RNA_pol_sf"/>
</dbReference>